<proteinExistence type="predicted"/>
<dbReference type="Proteomes" id="UP000558475">
    <property type="component" value="Unassembled WGS sequence"/>
</dbReference>
<dbReference type="AlphaFoldDB" id="A0A7X6FTE0"/>
<evidence type="ECO:0000313" key="2">
    <source>
        <dbReference type="Proteomes" id="UP000558475"/>
    </source>
</evidence>
<organism evidence="1 2">
    <name type="scientific">Brucella tritici</name>
    <dbReference type="NCBI Taxonomy" id="94626"/>
    <lineage>
        <taxon>Bacteria</taxon>
        <taxon>Pseudomonadati</taxon>
        <taxon>Pseudomonadota</taxon>
        <taxon>Alphaproteobacteria</taxon>
        <taxon>Hyphomicrobiales</taxon>
        <taxon>Brucellaceae</taxon>
        <taxon>Brucella/Ochrobactrum group</taxon>
        <taxon>Brucella</taxon>
    </lineage>
</organism>
<dbReference type="EMBL" id="JAAXZB010000002">
    <property type="protein sequence ID" value="NKW10735.1"/>
    <property type="molecule type" value="Genomic_DNA"/>
</dbReference>
<gene>
    <name evidence="1" type="ORF">HGG76_20855</name>
</gene>
<protein>
    <submittedName>
        <fullName evidence="1">Uncharacterized protein</fullName>
    </submittedName>
</protein>
<evidence type="ECO:0000313" key="1">
    <source>
        <dbReference type="EMBL" id="NKW10735.1"/>
    </source>
</evidence>
<comment type="caution">
    <text evidence="1">The sequence shown here is derived from an EMBL/GenBank/DDBJ whole genome shotgun (WGS) entry which is preliminary data.</text>
</comment>
<accession>A0A7X6FTE0</accession>
<name>A0A7X6FTE0_9HYPH</name>
<sequence>MVTKLGRRRKSKQAKRALEPYFVHDIDPGEVAAIVLKGGASALLKKLAQIREATTSMKLTPKEARNGS</sequence>
<reference evidence="1 2" key="1">
    <citation type="submission" date="2020-04" db="EMBL/GenBank/DDBJ databases">
        <title>Whole genome sequencing of clinical and environmental type strains of Ochrobactrum.</title>
        <authorList>
            <person name="Dharne M."/>
        </authorList>
    </citation>
    <scope>NUCLEOTIDE SEQUENCE [LARGE SCALE GENOMIC DNA]</scope>
    <source>
        <strain evidence="1 2">DSM 13340</strain>
    </source>
</reference>